<accession>A0A0V0UCA4</accession>
<evidence type="ECO:0000313" key="2">
    <source>
        <dbReference type="Proteomes" id="UP000055048"/>
    </source>
</evidence>
<comment type="caution">
    <text evidence="1">The sequence shown here is derived from an EMBL/GenBank/DDBJ whole genome shotgun (WGS) entry which is preliminary data.</text>
</comment>
<keyword evidence="2" id="KW-1185">Reference proteome</keyword>
<dbReference type="EMBL" id="JYDJ01000023">
    <property type="protein sequence ID" value="KRX48895.1"/>
    <property type="molecule type" value="Genomic_DNA"/>
</dbReference>
<name>A0A0V0UCA4_9BILA</name>
<dbReference type="Proteomes" id="UP000055048">
    <property type="component" value="Unassembled WGS sequence"/>
</dbReference>
<gene>
    <name evidence="1" type="ORF">T05_4578</name>
</gene>
<evidence type="ECO:0000313" key="1">
    <source>
        <dbReference type="EMBL" id="KRX48895.1"/>
    </source>
</evidence>
<organism evidence="1 2">
    <name type="scientific">Trichinella murrelli</name>
    <dbReference type="NCBI Taxonomy" id="144512"/>
    <lineage>
        <taxon>Eukaryota</taxon>
        <taxon>Metazoa</taxon>
        <taxon>Ecdysozoa</taxon>
        <taxon>Nematoda</taxon>
        <taxon>Enoplea</taxon>
        <taxon>Dorylaimia</taxon>
        <taxon>Trichinellida</taxon>
        <taxon>Trichinellidae</taxon>
        <taxon>Trichinella</taxon>
    </lineage>
</organism>
<proteinExistence type="predicted"/>
<dbReference type="OrthoDB" id="10468998at2759"/>
<sequence>MISRIQFENFNKLFITEISISSIFKTIKCTTGTHKRVISQECLHHFEKNKSNCMQLAISIDAQPVITSAVKLGEVPMKFEELKGAITLHAKDVHSFCRFELYFVAPALLGTLQVSLGNFVTPKSWALETSLVL</sequence>
<reference evidence="1 2" key="1">
    <citation type="submission" date="2015-01" db="EMBL/GenBank/DDBJ databases">
        <title>Evolution of Trichinella species and genotypes.</title>
        <authorList>
            <person name="Korhonen P.K."/>
            <person name="Edoardo P."/>
            <person name="Giuseppe L.R."/>
            <person name="Gasser R.B."/>
        </authorList>
    </citation>
    <scope>NUCLEOTIDE SEQUENCE [LARGE SCALE GENOMIC DNA]</scope>
    <source>
        <strain evidence="1">ISS417</strain>
    </source>
</reference>
<dbReference type="AlphaFoldDB" id="A0A0V0UCA4"/>
<protein>
    <submittedName>
        <fullName evidence="1">Uncharacterized protein</fullName>
    </submittedName>
</protein>